<reference evidence="1" key="1">
    <citation type="submission" date="2020-11" db="EMBL/GenBank/DDBJ databases">
        <authorList>
            <person name="Tran Van P."/>
        </authorList>
    </citation>
    <scope>NUCLEOTIDE SEQUENCE</scope>
</reference>
<name>A0A7R8ZCI2_TIMDO</name>
<dbReference type="EMBL" id="OA567406">
    <property type="protein sequence ID" value="CAD7200305.1"/>
    <property type="molecule type" value="Genomic_DNA"/>
</dbReference>
<organism evidence="1">
    <name type="scientific">Timema douglasi</name>
    <name type="common">Walking stick</name>
    <dbReference type="NCBI Taxonomy" id="61478"/>
    <lineage>
        <taxon>Eukaryota</taxon>
        <taxon>Metazoa</taxon>
        <taxon>Ecdysozoa</taxon>
        <taxon>Arthropoda</taxon>
        <taxon>Hexapoda</taxon>
        <taxon>Insecta</taxon>
        <taxon>Pterygota</taxon>
        <taxon>Neoptera</taxon>
        <taxon>Polyneoptera</taxon>
        <taxon>Phasmatodea</taxon>
        <taxon>Timematodea</taxon>
        <taxon>Timematoidea</taxon>
        <taxon>Timematidae</taxon>
        <taxon>Timema</taxon>
    </lineage>
</organism>
<protein>
    <submittedName>
        <fullName evidence="1">Uncharacterized protein</fullName>
    </submittedName>
</protein>
<evidence type="ECO:0000313" key="1">
    <source>
        <dbReference type="EMBL" id="CAD7200305.1"/>
    </source>
</evidence>
<proteinExistence type="predicted"/>
<sequence length="66" mass="7508">MMAWKYLKSSRNTQEVLNMPPMRAELTRNAAHLFWGAGQPTRLAENLRPRASSTLTVLYVGFIEKG</sequence>
<gene>
    <name evidence="1" type="ORF">TDIB3V08_LOCUS6528</name>
</gene>
<accession>A0A7R8ZCI2</accession>
<dbReference type="AlphaFoldDB" id="A0A7R8ZCI2"/>